<dbReference type="Pfam" id="PF00186">
    <property type="entry name" value="DHFR_1"/>
    <property type="match status" value="1"/>
</dbReference>
<dbReference type="PANTHER" id="PTHR48069:SF3">
    <property type="entry name" value="DIHYDROFOLATE REDUCTASE"/>
    <property type="match status" value="1"/>
</dbReference>
<evidence type="ECO:0000256" key="7">
    <source>
        <dbReference type="ARBA" id="ARBA00025067"/>
    </source>
</evidence>
<evidence type="ECO:0000256" key="8">
    <source>
        <dbReference type="PIRNR" id="PIRNR000194"/>
    </source>
</evidence>
<feature type="domain" description="DHFR" evidence="10">
    <location>
        <begin position="2"/>
        <end position="160"/>
    </location>
</feature>
<dbReference type="InterPro" id="IPR001796">
    <property type="entry name" value="DHFR_dom"/>
</dbReference>
<keyword evidence="6 8" id="KW-0560">Oxidoreductase</keyword>
<evidence type="ECO:0000256" key="3">
    <source>
        <dbReference type="ARBA" id="ARBA00012856"/>
    </source>
</evidence>
<dbReference type="PANTHER" id="PTHR48069">
    <property type="entry name" value="DIHYDROFOLATE REDUCTASE"/>
    <property type="match status" value="1"/>
</dbReference>
<dbReference type="Proteomes" id="UP001524569">
    <property type="component" value="Unassembled WGS sequence"/>
</dbReference>
<evidence type="ECO:0000256" key="4">
    <source>
        <dbReference type="ARBA" id="ARBA00022563"/>
    </source>
</evidence>
<keyword evidence="12" id="KW-1185">Reference proteome</keyword>
<comment type="pathway">
    <text evidence="1 8">Cofactor biosynthesis; tetrahydrofolate biosynthesis; 5,6,7,8-tetrahydrofolate from 7,8-dihydrofolate: step 1/1.</text>
</comment>
<evidence type="ECO:0000313" key="12">
    <source>
        <dbReference type="Proteomes" id="UP001524569"/>
    </source>
</evidence>
<evidence type="ECO:0000256" key="1">
    <source>
        <dbReference type="ARBA" id="ARBA00004903"/>
    </source>
</evidence>
<dbReference type="PIRSF" id="PIRSF000194">
    <property type="entry name" value="DHFR"/>
    <property type="match status" value="1"/>
</dbReference>
<evidence type="ECO:0000259" key="10">
    <source>
        <dbReference type="PROSITE" id="PS51330"/>
    </source>
</evidence>
<evidence type="ECO:0000256" key="2">
    <source>
        <dbReference type="ARBA" id="ARBA00009539"/>
    </source>
</evidence>
<keyword evidence="5 8" id="KW-0521">NADP</keyword>
<comment type="function">
    <text evidence="7 8">Key enzyme in folate metabolism. Catalyzes an essential reaction for de novo glycine and purine synthesis, and for DNA precursor synthesis.</text>
</comment>
<dbReference type="RefSeq" id="WP_256609196.1">
    <property type="nucleotide sequence ID" value="NZ_JANIBM010000001.1"/>
</dbReference>
<dbReference type="EC" id="1.5.1.3" evidence="3 8"/>
<sequence length="180" mass="20078">MKISLIVAMASNNAIGLNGRMPWHLSADLKRFKRITMGFPVLMGRKTFEAIGKALPGRENVVISRSSPYNAPGCTVFGDMESALQALAAREEVFVIGGATLYQALLPVADYLYLTEIDCNFPGDTFFPEFDRRQWQELSRETIDNDASVNFHYRFLKLRRANTGEADTVLAKMPVALTIP</sequence>
<evidence type="ECO:0000256" key="5">
    <source>
        <dbReference type="ARBA" id="ARBA00022857"/>
    </source>
</evidence>
<dbReference type="PRINTS" id="PR00070">
    <property type="entry name" value="DHFR"/>
</dbReference>
<dbReference type="InterPro" id="IPR017925">
    <property type="entry name" value="DHFR_CS"/>
</dbReference>
<comment type="caution">
    <text evidence="11">The sequence shown here is derived from an EMBL/GenBank/DDBJ whole genome shotgun (WGS) entry which is preliminary data.</text>
</comment>
<dbReference type="EMBL" id="JANIBM010000001">
    <property type="protein sequence ID" value="MCQ8179818.1"/>
    <property type="molecule type" value="Genomic_DNA"/>
</dbReference>
<name>A0ABT1UC84_9GAMM</name>
<dbReference type="InterPro" id="IPR024072">
    <property type="entry name" value="DHFR-like_dom_sf"/>
</dbReference>
<organism evidence="11 12">
    <name type="scientific">Methylomonas aurea</name>
    <dbReference type="NCBI Taxonomy" id="2952224"/>
    <lineage>
        <taxon>Bacteria</taxon>
        <taxon>Pseudomonadati</taxon>
        <taxon>Pseudomonadota</taxon>
        <taxon>Gammaproteobacteria</taxon>
        <taxon>Methylococcales</taxon>
        <taxon>Methylococcaceae</taxon>
        <taxon>Methylomonas</taxon>
    </lineage>
</organism>
<gene>
    <name evidence="11" type="ORF">NP603_01735</name>
</gene>
<dbReference type="PROSITE" id="PS00075">
    <property type="entry name" value="DHFR_1"/>
    <property type="match status" value="1"/>
</dbReference>
<dbReference type="InterPro" id="IPR012259">
    <property type="entry name" value="DHFR"/>
</dbReference>
<keyword evidence="4 8" id="KW-0554">One-carbon metabolism</keyword>
<proteinExistence type="inferred from homology"/>
<evidence type="ECO:0000313" key="11">
    <source>
        <dbReference type="EMBL" id="MCQ8179818.1"/>
    </source>
</evidence>
<dbReference type="CDD" id="cd00209">
    <property type="entry name" value="DHFR"/>
    <property type="match status" value="1"/>
</dbReference>
<evidence type="ECO:0000256" key="6">
    <source>
        <dbReference type="ARBA" id="ARBA00023002"/>
    </source>
</evidence>
<accession>A0ABT1UC84</accession>
<evidence type="ECO:0000256" key="9">
    <source>
        <dbReference type="RuleBase" id="RU004474"/>
    </source>
</evidence>
<dbReference type="PROSITE" id="PS51330">
    <property type="entry name" value="DHFR_2"/>
    <property type="match status" value="1"/>
</dbReference>
<comment type="similarity">
    <text evidence="2 8 9">Belongs to the dihydrofolate reductase family.</text>
</comment>
<dbReference type="SUPFAM" id="SSF53597">
    <property type="entry name" value="Dihydrofolate reductase-like"/>
    <property type="match status" value="1"/>
</dbReference>
<dbReference type="Gene3D" id="3.40.430.10">
    <property type="entry name" value="Dihydrofolate Reductase, subunit A"/>
    <property type="match status" value="1"/>
</dbReference>
<protein>
    <recommendedName>
        <fullName evidence="3 8">Dihydrofolate reductase</fullName>
        <ecNumber evidence="3 8">1.5.1.3</ecNumber>
    </recommendedName>
</protein>
<comment type="catalytic activity">
    <reaction evidence="8">
        <text>(6S)-5,6,7,8-tetrahydrofolate + NADP(+) = 7,8-dihydrofolate + NADPH + H(+)</text>
        <dbReference type="Rhea" id="RHEA:15009"/>
        <dbReference type="ChEBI" id="CHEBI:15378"/>
        <dbReference type="ChEBI" id="CHEBI:57451"/>
        <dbReference type="ChEBI" id="CHEBI:57453"/>
        <dbReference type="ChEBI" id="CHEBI:57783"/>
        <dbReference type="ChEBI" id="CHEBI:58349"/>
        <dbReference type="EC" id="1.5.1.3"/>
    </reaction>
</comment>
<reference evidence="11 12" key="1">
    <citation type="submission" date="2022-07" db="EMBL/GenBank/DDBJ databases">
        <title>Methylomonas rivi sp. nov., Methylomonas rosea sp. nov., Methylomonas aureus sp. nov. and Methylomonas subterranea sp. nov., four novel methanotrophs isolated from a freshwater creek and the deep terrestrial subsurface.</title>
        <authorList>
            <person name="Abin C."/>
            <person name="Sankaranarayanan K."/>
            <person name="Garner C."/>
            <person name="Sindelar R."/>
            <person name="Kotary K."/>
            <person name="Garner R."/>
            <person name="Barclay S."/>
            <person name="Lawson P."/>
            <person name="Krumholz L."/>
        </authorList>
    </citation>
    <scope>NUCLEOTIDE SEQUENCE [LARGE SCALE GENOMIC DNA]</scope>
    <source>
        <strain evidence="11 12">SURF-1</strain>
    </source>
</reference>